<keyword evidence="1" id="KW-0812">Transmembrane</keyword>
<proteinExistence type="predicted"/>
<accession>A0A2T2Y5M6</accession>
<organism evidence="2 3">
    <name type="scientific">Kluyvera genomosp. 2</name>
    <dbReference type="NCBI Taxonomy" id="2774054"/>
    <lineage>
        <taxon>Bacteria</taxon>
        <taxon>Pseudomonadati</taxon>
        <taxon>Pseudomonadota</taxon>
        <taxon>Gammaproteobacteria</taxon>
        <taxon>Enterobacterales</taxon>
        <taxon>Enterobacteriaceae</taxon>
        <taxon>Kluyvera</taxon>
    </lineage>
</organism>
<dbReference type="Proteomes" id="UP000240892">
    <property type="component" value="Unassembled WGS sequence"/>
</dbReference>
<reference evidence="2 3" key="1">
    <citation type="submission" date="2018-03" db="EMBL/GenBank/DDBJ databases">
        <title>First report of an OXA-48+CTX-M-M-producing Kluyvera ascorbata clone recovered from patients admitted in a University Hospital in Madrid, Spain.</title>
        <authorList>
            <person name="Hernandez-Garcia M."/>
            <person name="Leon-Sampedro R."/>
            <person name="Perez-Viso B."/>
            <person name="Morosini M.I."/>
            <person name="Lopez-Fresnena N."/>
            <person name="Coque T.M."/>
            <person name="Bonten M."/>
            <person name="Malhotra-Kumar S."/>
            <person name="Ruiz-Garbajosa P."/>
            <person name="Canton R."/>
        </authorList>
    </citation>
    <scope>NUCLEOTIDE SEQUENCE [LARGE SCALE GENOMIC DNA]</scope>
    <source>
        <strain evidence="2 3">KA2</strain>
    </source>
</reference>
<sequence>MVLTWQLTRASTSLHKDRIAANRCHCNAGGYMTLNEALALAVVTSIVGPLVVALIRHFFKF</sequence>
<protein>
    <submittedName>
        <fullName evidence="2">Small toxic polypeptide ldrD</fullName>
    </submittedName>
</protein>
<evidence type="ECO:0000256" key="1">
    <source>
        <dbReference type="SAM" id="Phobius"/>
    </source>
</evidence>
<feature type="transmembrane region" description="Helical" evidence="1">
    <location>
        <begin position="37"/>
        <end position="59"/>
    </location>
</feature>
<keyword evidence="3" id="KW-1185">Reference proteome</keyword>
<dbReference type="AlphaFoldDB" id="A0A2T2Y5M6"/>
<comment type="caution">
    <text evidence="2">The sequence shown here is derived from an EMBL/GenBank/DDBJ whole genome shotgun (WGS) entry which is preliminary data.</text>
</comment>
<name>A0A2T2Y5M6_9ENTR</name>
<gene>
    <name evidence="2" type="ORF">C8256_05735</name>
</gene>
<keyword evidence="1" id="KW-0472">Membrane</keyword>
<keyword evidence="1" id="KW-1133">Transmembrane helix</keyword>
<evidence type="ECO:0000313" key="3">
    <source>
        <dbReference type="Proteomes" id="UP000240892"/>
    </source>
</evidence>
<evidence type="ECO:0000313" key="2">
    <source>
        <dbReference type="EMBL" id="PSR47819.1"/>
    </source>
</evidence>
<dbReference type="EMBL" id="PYHO01000003">
    <property type="protein sequence ID" value="PSR47819.1"/>
    <property type="molecule type" value="Genomic_DNA"/>
</dbReference>